<feature type="region of interest" description="Disordered" evidence="1">
    <location>
        <begin position="46"/>
        <end position="65"/>
    </location>
</feature>
<accession>T1KA27</accession>
<dbReference type="AlphaFoldDB" id="T1KA27"/>
<keyword evidence="3" id="KW-1185">Reference proteome</keyword>
<name>T1KA27_TETUR</name>
<protein>
    <submittedName>
        <fullName evidence="2">Uncharacterized protein</fullName>
    </submittedName>
</protein>
<feature type="compositionally biased region" description="Acidic residues" evidence="1">
    <location>
        <begin position="89"/>
        <end position="115"/>
    </location>
</feature>
<dbReference type="Proteomes" id="UP000015104">
    <property type="component" value="Unassembled WGS sequence"/>
</dbReference>
<evidence type="ECO:0000313" key="3">
    <source>
        <dbReference type="Proteomes" id="UP000015104"/>
    </source>
</evidence>
<proteinExistence type="predicted"/>
<reference evidence="2" key="2">
    <citation type="submission" date="2015-06" db="UniProtKB">
        <authorList>
            <consortium name="EnsemblMetazoa"/>
        </authorList>
    </citation>
    <scope>IDENTIFICATION</scope>
</reference>
<evidence type="ECO:0000313" key="2">
    <source>
        <dbReference type="EnsemblMetazoa" id="tetur07g07040.1"/>
    </source>
</evidence>
<dbReference type="HOGENOM" id="CLU_1580528_0_0_1"/>
<reference evidence="3" key="1">
    <citation type="submission" date="2011-08" db="EMBL/GenBank/DDBJ databases">
        <authorList>
            <person name="Rombauts S."/>
        </authorList>
    </citation>
    <scope>NUCLEOTIDE SEQUENCE</scope>
    <source>
        <strain evidence="3">London</strain>
    </source>
</reference>
<evidence type="ECO:0000256" key="1">
    <source>
        <dbReference type="SAM" id="MobiDB-lite"/>
    </source>
</evidence>
<organism evidence="2 3">
    <name type="scientific">Tetranychus urticae</name>
    <name type="common">Two-spotted spider mite</name>
    <dbReference type="NCBI Taxonomy" id="32264"/>
    <lineage>
        <taxon>Eukaryota</taxon>
        <taxon>Metazoa</taxon>
        <taxon>Ecdysozoa</taxon>
        <taxon>Arthropoda</taxon>
        <taxon>Chelicerata</taxon>
        <taxon>Arachnida</taxon>
        <taxon>Acari</taxon>
        <taxon>Acariformes</taxon>
        <taxon>Trombidiformes</taxon>
        <taxon>Prostigmata</taxon>
        <taxon>Eleutherengona</taxon>
        <taxon>Raphignathae</taxon>
        <taxon>Tetranychoidea</taxon>
        <taxon>Tetranychidae</taxon>
        <taxon>Tetranychus</taxon>
    </lineage>
</organism>
<dbReference type="EMBL" id="CAEY01001893">
    <property type="status" value="NOT_ANNOTATED_CDS"/>
    <property type="molecule type" value="Genomic_DNA"/>
</dbReference>
<dbReference type="EnsemblMetazoa" id="tetur07g07040.1">
    <property type="protein sequence ID" value="tetur07g07040.1"/>
    <property type="gene ID" value="tetur07g07040"/>
</dbReference>
<sequence>MEFFQVIKEKAEVVWIQNAFRFLQSIDEHIPDDVTIVNEDGGDIREEDAMGKDSDTVGGGGGGVGVEIDVEENVKFDVEGETLDKDACEDGVDNTAELSDEDDNDEDEEFNEDEDADCNELVTGKDKVEVNRLRFSFAVIVDVMDDKVGDIVVIAVVACAVVLVDLKDK</sequence>
<feature type="compositionally biased region" description="Basic and acidic residues" evidence="1">
    <location>
        <begin position="46"/>
        <end position="55"/>
    </location>
</feature>
<feature type="region of interest" description="Disordered" evidence="1">
    <location>
        <begin position="86"/>
        <end position="115"/>
    </location>
</feature>